<evidence type="ECO:0000313" key="1">
    <source>
        <dbReference type="EMBL" id="CEK81953.1"/>
    </source>
</evidence>
<accession>A0A0B7AMD6</accession>
<dbReference type="EMBL" id="HACG01035088">
    <property type="protein sequence ID" value="CEK81953.1"/>
    <property type="molecule type" value="Transcribed_RNA"/>
</dbReference>
<proteinExistence type="predicted"/>
<name>A0A0B7AMD6_9EUPU</name>
<dbReference type="AlphaFoldDB" id="A0A0B7AMD6"/>
<gene>
    <name evidence="1" type="primary">ORF128863</name>
</gene>
<protein>
    <submittedName>
        <fullName evidence="1">Uncharacterized protein</fullName>
    </submittedName>
</protein>
<organism evidence="1">
    <name type="scientific">Arion vulgaris</name>
    <dbReference type="NCBI Taxonomy" id="1028688"/>
    <lineage>
        <taxon>Eukaryota</taxon>
        <taxon>Metazoa</taxon>
        <taxon>Spiralia</taxon>
        <taxon>Lophotrochozoa</taxon>
        <taxon>Mollusca</taxon>
        <taxon>Gastropoda</taxon>
        <taxon>Heterobranchia</taxon>
        <taxon>Euthyneura</taxon>
        <taxon>Panpulmonata</taxon>
        <taxon>Eupulmonata</taxon>
        <taxon>Stylommatophora</taxon>
        <taxon>Helicina</taxon>
        <taxon>Arionoidea</taxon>
        <taxon>Arionidae</taxon>
        <taxon>Arion</taxon>
    </lineage>
</organism>
<sequence>MESSSDGLNLHPHTRSTWPHKHNVLVKWRMHSISNLNTVNTARGNTHIYTRERAREIEKYDDETTVCYSNFWVIYR</sequence>
<reference evidence="1" key="1">
    <citation type="submission" date="2014-12" db="EMBL/GenBank/DDBJ databases">
        <title>Insight into the proteome of Arion vulgaris.</title>
        <authorList>
            <person name="Aradska J."/>
            <person name="Bulat T."/>
            <person name="Smidak R."/>
            <person name="Sarate P."/>
            <person name="Gangsoo J."/>
            <person name="Sialana F."/>
            <person name="Bilban M."/>
            <person name="Lubec G."/>
        </authorList>
    </citation>
    <scope>NUCLEOTIDE SEQUENCE</scope>
    <source>
        <tissue evidence="1">Skin</tissue>
    </source>
</reference>